<protein>
    <submittedName>
        <fullName evidence="2">Uncharacterized protein</fullName>
    </submittedName>
</protein>
<accession>K0RTS5</accession>
<dbReference type="EMBL" id="AGNL01033250">
    <property type="protein sequence ID" value="EJK55769.1"/>
    <property type="molecule type" value="Genomic_DNA"/>
</dbReference>
<feature type="compositionally biased region" description="Basic and acidic residues" evidence="1">
    <location>
        <begin position="1"/>
        <end position="28"/>
    </location>
</feature>
<evidence type="ECO:0000313" key="2">
    <source>
        <dbReference type="EMBL" id="EJK55769.1"/>
    </source>
</evidence>
<dbReference type="AlphaFoldDB" id="K0RTS5"/>
<comment type="caution">
    <text evidence="2">The sequence shown here is derived from an EMBL/GenBank/DDBJ whole genome shotgun (WGS) entry which is preliminary data.</text>
</comment>
<name>K0RTS5_THAOC</name>
<evidence type="ECO:0000256" key="1">
    <source>
        <dbReference type="SAM" id="MobiDB-lite"/>
    </source>
</evidence>
<organism evidence="2 3">
    <name type="scientific">Thalassiosira oceanica</name>
    <name type="common">Marine diatom</name>
    <dbReference type="NCBI Taxonomy" id="159749"/>
    <lineage>
        <taxon>Eukaryota</taxon>
        <taxon>Sar</taxon>
        <taxon>Stramenopiles</taxon>
        <taxon>Ochrophyta</taxon>
        <taxon>Bacillariophyta</taxon>
        <taxon>Coscinodiscophyceae</taxon>
        <taxon>Thalassiosirophycidae</taxon>
        <taxon>Thalassiosirales</taxon>
        <taxon>Thalassiosiraceae</taxon>
        <taxon>Thalassiosira</taxon>
    </lineage>
</organism>
<keyword evidence="3" id="KW-1185">Reference proteome</keyword>
<sequence>MKPPRESRDAPEKDPGRGRAGGRRESRNCTKSSFPRSSRRALQVALDRRTAGRASVGFVRKVASRDPLAKLYESLSIDEFRDAPPSE</sequence>
<feature type="region of interest" description="Disordered" evidence="1">
    <location>
        <begin position="1"/>
        <end position="42"/>
    </location>
</feature>
<dbReference type="Proteomes" id="UP000266841">
    <property type="component" value="Unassembled WGS sequence"/>
</dbReference>
<proteinExistence type="predicted"/>
<feature type="non-terminal residue" evidence="2">
    <location>
        <position position="87"/>
    </location>
</feature>
<reference evidence="2 3" key="1">
    <citation type="journal article" date="2012" name="Genome Biol.">
        <title>Genome and low-iron response of an oceanic diatom adapted to chronic iron limitation.</title>
        <authorList>
            <person name="Lommer M."/>
            <person name="Specht M."/>
            <person name="Roy A.S."/>
            <person name="Kraemer L."/>
            <person name="Andreson R."/>
            <person name="Gutowska M.A."/>
            <person name="Wolf J."/>
            <person name="Bergner S.V."/>
            <person name="Schilhabel M.B."/>
            <person name="Klostermeier U.C."/>
            <person name="Beiko R.G."/>
            <person name="Rosenstiel P."/>
            <person name="Hippler M."/>
            <person name="Laroche J."/>
        </authorList>
    </citation>
    <scope>NUCLEOTIDE SEQUENCE [LARGE SCALE GENOMIC DNA]</scope>
    <source>
        <strain evidence="2 3">CCMP1005</strain>
    </source>
</reference>
<evidence type="ECO:0000313" key="3">
    <source>
        <dbReference type="Proteomes" id="UP000266841"/>
    </source>
</evidence>
<gene>
    <name evidence="2" type="ORF">THAOC_24460</name>
</gene>